<dbReference type="Proteomes" id="UP001596413">
    <property type="component" value="Unassembled WGS sequence"/>
</dbReference>
<accession>A0ABW2GBF1</accession>
<organism evidence="3 4">
    <name type="scientific">Streptomyces polyrhachis</name>
    <dbReference type="NCBI Taxonomy" id="1282885"/>
    <lineage>
        <taxon>Bacteria</taxon>
        <taxon>Bacillati</taxon>
        <taxon>Actinomycetota</taxon>
        <taxon>Actinomycetes</taxon>
        <taxon>Kitasatosporales</taxon>
        <taxon>Streptomycetaceae</taxon>
        <taxon>Streptomyces</taxon>
    </lineage>
</organism>
<protein>
    <recommendedName>
        <fullName evidence="5">Lipoprotein</fullName>
    </recommendedName>
</protein>
<evidence type="ECO:0008006" key="5">
    <source>
        <dbReference type="Google" id="ProtNLM"/>
    </source>
</evidence>
<evidence type="ECO:0000313" key="3">
    <source>
        <dbReference type="EMBL" id="MFC7218053.1"/>
    </source>
</evidence>
<comment type="caution">
    <text evidence="3">The sequence shown here is derived from an EMBL/GenBank/DDBJ whole genome shotgun (WGS) entry which is preliminary data.</text>
</comment>
<sequence length="326" mass="34473">MQLTDAPAVRTRRAPALLLAVAALTALTAGCSSDGGGDGAKNPLPQGTPTTVSSKTLAYPVEPYFLTTDQARRLESARIRLIEDCMGRFGFDYRAPAADPAAADGADGAEGDRSLAVNGAFRYGLTDEQAARTRGFRSEHPTPDKPDAPQLSESEELVMGGTAPLTADGKPGSKEKASYQGREIPPGGCFGEAQVKLMVKGGVFGDIEAARRIDAESMAKSRLRPEVKKAIGAWSACLKEQGFTSGDPLDPTAGAKEFQTPAPTAREIKLATADVTCKKRTNLVGVWYAAEARIQQSLIEKHAEELDAGRTAHEEMLTKAAEVLKG</sequence>
<feature type="compositionally biased region" description="Polar residues" evidence="1">
    <location>
        <begin position="45"/>
        <end position="55"/>
    </location>
</feature>
<feature type="region of interest" description="Disordered" evidence="1">
    <location>
        <begin position="34"/>
        <end position="55"/>
    </location>
</feature>
<name>A0ABW2GBF1_9ACTN</name>
<evidence type="ECO:0000313" key="4">
    <source>
        <dbReference type="Proteomes" id="UP001596413"/>
    </source>
</evidence>
<reference evidence="4" key="1">
    <citation type="journal article" date="2019" name="Int. J. Syst. Evol. Microbiol.">
        <title>The Global Catalogue of Microorganisms (GCM) 10K type strain sequencing project: providing services to taxonomists for standard genome sequencing and annotation.</title>
        <authorList>
            <consortium name="The Broad Institute Genomics Platform"/>
            <consortium name="The Broad Institute Genome Sequencing Center for Infectious Disease"/>
            <person name="Wu L."/>
            <person name="Ma J."/>
        </authorList>
    </citation>
    <scope>NUCLEOTIDE SEQUENCE [LARGE SCALE GENOMIC DNA]</scope>
    <source>
        <strain evidence="4">CGMCC 1.13681</strain>
    </source>
</reference>
<proteinExistence type="predicted"/>
<feature type="region of interest" description="Disordered" evidence="1">
    <location>
        <begin position="128"/>
        <end position="185"/>
    </location>
</feature>
<keyword evidence="4" id="KW-1185">Reference proteome</keyword>
<gene>
    <name evidence="3" type="ORF">ACFQLX_07710</name>
</gene>
<keyword evidence="2" id="KW-0732">Signal</keyword>
<dbReference type="EMBL" id="JBHSZO010000008">
    <property type="protein sequence ID" value="MFC7218053.1"/>
    <property type="molecule type" value="Genomic_DNA"/>
</dbReference>
<dbReference type="RefSeq" id="WP_386413309.1">
    <property type="nucleotide sequence ID" value="NZ_JBHSZO010000008.1"/>
</dbReference>
<feature type="signal peptide" evidence="2">
    <location>
        <begin position="1"/>
        <end position="28"/>
    </location>
</feature>
<evidence type="ECO:0000256" key="1">
    <source>
        <dbReference type="SAM" id="MobiDB-lite"/>
    </source>
</evidence>
<evidence type="ECO:0000256" key="2">
    <source>
        <dbReference type="SAM" id="SignalP"/>
    </source>
</evidence>
<feature type="chain" id="PRO_5046478957" description="Lipoprotein" evidence="2">
    <location>
        <begin position="29"/>
        <end position="326"/>
    </location>
</feature>
<feature type="compositionally biased region" description="Basic and acidic residues" evidence="1">
    <location>
        <begin position="136"/>
        <end position="147"/>
    </location>
</feature>